<dbReference type="Proteomes" id="UP000298663">
    <property type="component" value="Unassembled WGS sequence"/>
</dbReference>
<proteinExistence type="predicted"/>
<organism evidence="2 3">
    <name type="scientific">Steinernema carpocapsae</name>
    <name type="common">Entomopathogenic nematode</name>
    <dbReference type="NCBI Taxonomy" id="34508"/>
    <lineage>
        <taxon>Eukaryota</taxon>
        <taxon>Metazoa</taxon>
        <taxon>Ecdysozoa</taxon>
        <taxon>Nematoda</taxon>
        <taxon>Chromadorea</taxon>
        <taxon>Rhabditida</taxon>
        <taxon>Tylenchina</taxon>
        <taxon>Panagrolaimomorpha</taxon>
        <taxon>Strongyloidoidea</taxon>
        <taxon>Steinernematidae</taxon>
        <taxon>Steinernema</taxon>
    </lineage>
</organism>
<sequence>MLLVAFLLAYAGFAASFNDFGSPLGTSKTDLKVERAFNAQLAAIPGKPRIPHTVQALQYNISVHPYFPAPGVSYPDEKNFTFDGHLRFHFKALQKLDFIQLDAQNIDLDYINIFDSSGLR</sequence>
<name>A0A4U5MLN8_STECR</name>
<protein>
    <submittedName>
        <fullName evidence="2">Uncharacterized protein</fullName>
    </submittedName>
</protein>
<dbReference type="Gene3D" id="2.60.40.1730">
    <property type="entry name" value="tricorn interacting facor f3 domain"/>
    <property type="match status" value="1"/>
</dbReference>
<feature type="chain" id="PRO_5020322372" evidence="1">
    <location>
        <begin position="17"/>
        <end position="120"/>
    </location>
</feature>
<gene>
    <name evidence="2" type="ORF">L596_022442</name>
</gene>
<evidence type="ECO:0000313" key="2">
    <source>
        <dbReference type="EMBL" id="TKR70409.1"/>
    </source>
</evidence>
<keyword evidence="3" id="KW-1185">Reference proteome</keyword>
<comment type="caution">
    <text evidence="2">The sequence shown here is derived from an EMBL/GenBank/DDBJ whole genome shotgun (WGS) entry which is preliminary data.</text>
</comment>
<accession>A0A4U5MLN8</accession>
<keyword evidence="1" id="KW-0732">Signal</keyword>
<feature type="signal peptide" evidence="1">
    <location>
        <begin position="1"/>
        <end position="16"/>
    </location>
</feature>
<reference evidence="2 3" key="2">
    <citation type="journal article" date="2019" name="G3 (Bethesda)">
        <title>Hybrid Assembly of the Genome of the Entomopathogenic Nematode Steinernema carpocapsae Identifies the X-Chromosome.</title>
        <authorList>
            <person name="Serra L."/>
            <person name="Macchietto M."/>
            <person name="Macias-Munoz A."/>
            <person name="McGill C.J."/>
            <person name="Rodriguez I.M."/>
            <person name="Rodriguez B."/>
            <person name="Murad R."/>
            <person name="Mortazavi A."/>
        </authorList>
    </citation>
    <scope>NUCLEOTIDE SEQUENCE [LARGE SCALE GENOMIC DNA]</scope>
    <source>
        <strain evidence="2 3">ALL</strain>
    </source>
</reference>
<evidence type="ECO:0000313" key="3">
    <source>
        <dbReference type="Proteomes" id="UP000298663"/>
    </source>
</evidence>
<dbReference type="EMBL" id="AZBU02000007">
    <property type="protein sequence ID" value="TKR70409.1"/>
    <property type="molecule type" value="Genomic_DNA"/>
</dbReference>
<evidence type="ECO:0000256" key="1">
    <source>
        <dbReference type="SAM" id="SignalP"/>
    </source>
</evidence>
<dbReference type="STRING" id="34508.A0A4U5MLN8"/>
<dbReference type="InterPro" id="IPR042097">
    <property type="entry name" value="Aminopeptidase_N-like_N_sf"/>
</dbReference>
<reference evidence="2 3" key="1">
    <citation type="journal article" date="2015" name="Genome Biol.">
        <title>Comparative genomics of Steinernema reveals deeply conserved gene regulatory networks.</title>
        <authorList>
            <person name="Dillman A.R."/>
            <person name="Macchietto M."/>
            <person name="Porter C.F."/>
            <person name="Rogers A."/>
            <person name="Williams B."/>
            <person name="Antoshechkin I."/>
            <person name="Lee M.M."/>
            <person name="Goodwin Z."/>
            <person name="Lu X."/>
            <person name="Lewis E.E."/>
            <person name="Goodrich-Blair H."/>
            <person name="Stock S.P."/>
            <person name="Adams B.J."/>
            <person name="Sternberg P.W."/>
            <person name="Mortazavi A."/>
        </authorList>
    </citation>
    <scope>NUCLEOTIDE SEQUENCE [LARGE SCALE GENOMIC DNA]</scope>
    <source>
        <strain evidence="2 3">ALL</strain>
    </source>
</reference>
<dbReference type="AlphaFoldDB" id="A0A4U5MLN8"/>